<sequence length="279" mass="31678">MKKGKKALALFGALSLVLVLSACSTDPVNSQSTGFWDHYIIWNFVRAIKALSNLFGGSYGWGIIIFTIIVRIIILPLMFYQMKSSRKTMDLQPQLKELQAKYPDRDQDSMRAMQEEQRKLYAEAGVNPVAGFLPLLVQMPVLLALYQAIFRSQELKTGTFMWMQLGDKDPYFILPVLAAIFTFATSKLSMMSQPDTGQKGMTAAMTYGMPLMIFITALNVPAALSLYWVITNAFSVGQTLLINNPFKINRERAEKEQAKKERERDLKKAKKRALRNRKK</sequence>
<dbReference type="RefSeq" id="WP_010495668.1">
    <property type="nucleotide sequence ID" value="NZ_JQBK01000013.1"/>
</dbReference>
<proteinExistence type="inferred from homology"/>
<accession>A0A0R2KBE0</accession>
<keyword evidence="6 12" id="KW-0653">Protein transport</keyword>
<feature type="region of interest" description="Disordered" evidence="13">
    <location>
        <begin position="253"/>
        <end position="279"/>
    </location>
</feature>
<dbReference type="AlphaFoldDB" id="A0A0R2KBE0"/>
<keyword evidence="5 12" id="KW-0732">Signal</keyword>
<evidence type="ECO:0000256" key="2">
    <source>
        <dbReference type="ARBA" id="ARBA00022448"/>
    </source>
</evidence>
<feature type="transmembrane region" description="Helical" evidence="12">
    <location>
        <begin position="211"/>
        <end position="230"/>
    </location>
</feature>
<keyword evidence="9" id="KW-0564">Palmitate</keyword>
<dbReference type="Pfam" id="PF02096">
    <property type="entry name" value="60KD_IMP"/>
    <property type="match status" value="1"/>
</dbReference>
<dbReference type="PRINTS" id="PR00701">
    <property type="entry name" value="60KDINNERMP"/>
</dbReference>
<keyword evidence="8 12" id="KW-0472">Membrane</keyword>
<dbReference type="InterPro" id="IPR028055">
    <property type="entry name" value="YidC/Oxa/ALB_C"/>
</dbReference>
<feature type="compositionally biased region" description="Basic residues" evidence="13">
    <location>
        <begin position="267"/>
        <end position="279"/>
    </location>
</feature>
<dbReference type="OrthoDB" id="9780552at2"/>
<comment type="subcellular location">
    <subcellularLocation>
        <location evidence="1 12">Cell membrane</location>
        <topology evidence="1 12">Multi-pass membrane protein</topology>
    </subcellularLocation>
</comment>
<evidence type="ECO:0000313" key="18">
    <source>
        <dbReference type="Proteomes" id="UP000051491"/>
    </source>
</evidence>
<dbReference type="GO" id="GO:0015031">
    <property type="term" value="P:protein transport"/>
    <property type="evidence" value="ECO:0007669"/>
    <property type="project" value="UniProtKB-KW"/>
</dbReference>
<evidence type="ECO:0000259" key="15">
    <source>
        <dbReference type="Pfam" id="PF02096"/>
    </source>
</evidence>
<dbReference type="InterPro" id="IPR023060">
    <property type="entry name" value="YidC/YidC1/YidC2_Firmicutes"/>
</dbReference>
<evidence type="ECO:0000256" key="12">
    <source>
        <dbReference type="HAMAP-Rule" id="MF_01811"/>
    </source>
</evidence>
<evidence type="ECO:0000256" key="10">
    <source>
        <dbReference type="ARBA" id="ARBA00023186"/>
    </source>
</evidence>
<reference evidence="19" key="3">
    <citation type="submission" date="2016-11" db="EMBL/GenBank/DDBJ databases">
        <authorList>
            <person name="Papadimitriou K."/>
        </authorList>
    </citation>
    <scope>NUCLEOTIDE SEQUENCE [LARGE SCALE GENOMIC DNA]</scope>
    <source>
        <strain evidence="19">ACA-DC 1533</strain>
    </source>
</reference>
<dbReference type="HAMAP" id="MF_01811">
    <property type="entry name" value="YidC_type2"/>
    <property type="match status" value="1"/>
</dbReference>
<reference evidence="17" key="2">
    <citation type="submission" date="2016-11" db="EMBL/GenBank/DDBJ databases">
        <authorList>
            <person name="Jaros S."/>
            <person name="Januszkiewicz K."/>
            <person name="Wedrychowicz H."/>
        </authorList>
    </citation>
    <scope>NUCLEOTIDE SEQUENCE [LARGE SCALE GENOMIC DNA]</scope>
    <source>
        <strain evidence="17">ACA-DC 1533</strain>
    </source>
</reference>
<evidence type="ECO:0000313" key="17">
    <source>
        <dbReference type="EMBL" id="SFV41817.1"/>
    </source>
</evidence>
<comment type="similarity">
    <text evidence="12">Belongs to the OXA1/ALB3/YidC family. Type 2 subfamily.</text>
</comment>
<evidence type="ECO:0000256" key="11">
    <source>
        <dbReference type="ARBA" id="ARBA00023288"/>
    </source>
</evidence>
<feature type="transmembrane region" description="Helical" evidence="12">
    <location>
        <begin position="170"/>
        <end position="190"/>
    </location>
</feature>
<dbReference type="PANTHER" id="PTHR12428:SF65">
    <property type="entry name" value="CYTOCHROME C OXIDASE ASSEMBLY PROTEIN COX18, MITOCHONDRIAL"/>
    <property type="match status" value="1"/>
</dbReference>
<dbReference type="EMBL" id="LT630287">
    <property type="protein sequence ID" value="SFV41817.1"/>
    <property type="molecule type" value="Genomic_DNA"/>
</dbReference>
<dbReference type="InterPro" id="IPR047196">
    <property type="entry name" value="YidC_ALB_C"/>
</dbReference>
<evidence type="ECO:0000256" key="9">
    <source>
        <dbReference type="ARBA" id="ARBA00023139"/>
    </source>
</evidence>
<evidence type="ECO:0000256" key="4">
    <source>
        <dbReference type="ARBA" id="ARBA00022692"/>
    </source>
</evidence>
<comment type="caution">
    <text evidence="12">Lacks conserved residue(s) required for the propagation of feature annotation.</text>
</comment>
<evidence type="ECO:0000256" key="7">
    <source>
        <dbReference type="ARBA" id="ARBA00022989"/>
    </source>
</evidence>
<evidence type="ECO:0000256" key="8">
    <source>
        <dbReference type="ARBA" id="ARBA00023136"/>
    </source>
</evidence>
<evidence type="ECO:0000313" key="19">
    <source>
        <dbReference type="Proteomes" id="UP000190935"/>
    </source>
</evidence>
<feature type="chain" id="PRO_5044546194" description="Membrane protein insertase YidC" evidence="14">
    <location>
        <begin position="23"/>
        <end position="279"/>
    </location>
</feature>
<dbReference type="KEGG" id="laca:LAC1533_2391"/>
<evidence type="ECO:0000256" key="1">
    <source>
        <dbReference type="ARBA" id="ARBA00004651"/>
    </source>
</evidence>
<dbReference type="PROSITE" id="PS51257">
    <property type="entry name" value="PROKAR_LIPOPROTEIN"/>
    <property type="match status" value="1"/>
</dbReference>
<keyword evidence="10 12" id="KW-0143">Chaperone</keyword>
<keyword evidence="4 12" id="KW-0812">Transmembrane</keyword>
<dbReference type="PATRIC" id="fig|89059.3.peg.406"/>
<feature type="domain" description="Membrane insertase YidC/Oxa/ALB C-terminal" evidence="15">
    <location>
        <begin position="59"/>
        <end position="244"/>
    </location>
</feature>
<keyword evidence="2 12" id="KW-0813">Transport</keyword>
<evidence type="ECO:0000256" key="3">
    <source>
        <dbReference type="ARBA" id="ARBA00022475"/>
    </source>
</evidence>
<evidence type="ECO:0000256" key="5">
    <source>
        <dbReference type="ARBA" id="ARBA00022729"/>
    </source>
</evidence>
<protein>
    <recommendedName>
        <fullName evidence="12">Membrane protein insertase YidC</fullName>
    </recommendedName>
    <alternativeName>
        <fullName evidence="12">Foldase YidC</fullName>
    </alternativeName>
    <alternativeName>
        <fullName evidence="12">Membrane integrase YidC</fullName>
    </alternativeName>
    <alternativeName>
        <fullName evidence="12">Membrane protein YidC</fullName>
    </alternativeName>
</protein>
<evidence type="ECO:0000256" key="6">
    <source>
        <dbReference type="ARBA" id="ARBA00022927"/>
    </source>
</evidence>
<keyword evidence="11 12" id="KW-0449">Lipoprotein</keyword>
<comment type="function">
    <text evidence="12">Required for the insertion and/or proper folding and/or complex formation of integral membrane proteins into the membrane. Involved in integration of membrane proteins that insert both dependently and independently of the Sec translocase complex, as well as at least some lipoproteins.</text>
</comment>
<dbReference type="InterPro" id="IPR001708">
    <property type="entry name" value="YidC/ALB3/OXA1/COX18"/>
</dbReference>
<keyword evidence="3 12" id="KW-1003">Cell membrane</keyword>
<feature type="compositionally biased region" description="Basic and acidic residues" evidence="13">
    <location>
        <begin position="253"/>
        <end position="266"/>
    </location>
</feature>
<dbReference type="NCBIfam" id="TIGR03592">
    <property type="entry name" value="yidC_oxa1_cterm"/>
    <property type="match status" value="1"/>
</dbReference>
<dbReference type="EMBL" id="JQBK01000013">
    <property type="protein sequence ID" value="KRN86814.1"/>
    <property type="molecule type" value="Genomic_DNA"/>
</dbReference>
<evidence type="ECO:0000313" key="16">
    <source>
        <dbReference type="EMBL" id="KRN86814.1"/>
    </source>
</evidence>
<organism evidence="16 18">
    <name type="scientific">Ligilactobacillus acidipiscis</name>
    <dbReference type="NCBI Taxonomy" id="89059"/>
    <lineage>
        <taxon>Bacteria</taxon>
        <taxon>Bacillati</taxon>
        <taxon>Bacillota</taxon>
        <taxon>Bacilli</taxon>
        <taxon>Lactobacillales</taxon>
        <taxon>Lactobacillaceae</taxon>
        <taxon>Ligilactobacillus</taxon>
    </lineage>
</organism>
<dbReference type="CDD" id="cd20070">
    <property type="entry name" value="5TM_YidC_Alb3"/>
    <property type="match status" value="1"/>
</dbReference>
<dbReference type="Proteomes" id="UP000051491">
    <property type="component" value="Unassembled WGS sequence"/>
</dbReference>
<reference evidence="16 18" key="1">
    <citation type="journal article" date="2015" name="Genome Announc.">
        <title>Expanding the biotechnology potential of lactobacilli through comparative genomics of 213 strains and associated genera.</title>
        <authorList>
            <person name="Sun Z."/>
            <person name="Harris H.M."/>
            <person name="McCann A."/>
            <person name="Guo C."/>
            <person name="Argimon S."/>
            <person name="Zhang W."/>
            <person name="Yang X."/>
            <person name="Jeffery I.B."/>
            <person name="Cooney J.C."/>
            <person name="Kagawa T.F."/>
            <person name="Liu W."/>
            <person name="Song Y."/>
            <person name="Salvetti E."/>
            <person name="Wrobel A."/>
            <person name="Rasinkangas P."/>
            <person name="Parkhill J."/>
            <person name="Rea M.C."/>
            <person name="O'Sullivan O."/>
            <person name="Ritari J."/>
            <person name="Douillard F.P."/>
            <person name="Paul Ross R."/>
            <person name="Yang R."/>
            <person name="Briner A.E."/>
            <person name="Felis G.E."/>
            <person name="de Vos W.M."/>
            <person name="Barrangou R."/>
            <person name="Klaenhammer T.R."/>
            <person name="Caufield P.W."/>
            <person name="Cui Y."/>
            <person name="Zhang H."/>
            <person name="O'Toole P.W."/>
        </authorList>
    </citation>
    <scope>NUCLEOTIDE SEQUENCE [LARGE SCALE GENOMIC DNA]</scope>
    <source>
        <strain evidence="16 18">DSM 15353</strain>
    </source>
</reference>
<dbReference type="GO" id="GO:0032977">
    <property type="term" value="F:membrane insertase activity"/>
    <property type="evidence" value="ECO:0007669"/>
    <property type="project" value="InterPro"/>
</dbReference>
<dbReference type="GO" id="GO:0005886">
    <property type="term" value="C:plasma membrane"/>
    <property type="evidence" value="ECO:0007669"/>
    <property type="project" value="UniProtKB-SubCell"/>
</dbReference>
<dbReference type="STRING" id="89059.LAC1533_2391"/>
<evidence type="ECO:0000256" key="14">
    <source>
        <dbReference type="SAM" id="SignalP"/>
    </source>
</evidence>
<feature type="signal peptide" evidence="14">
    <location>
        <begin position="1"/>
        <end position="22"/>
    </location>
</feature>
<feature type="transmembrane region" description="Helical" evidence="12">
    <location>
        <begin position="59"/>
        <end position="80"/>
    </location>
</feature>
<dbReference type="Proteomes" id="UP000190935">
    <property type="component" value="Chromosome I"/>
</dbReference>
<dbReference type="PANTHER" id="PTHR12428">
    <property type="entry name" value="OXA1"/>
    <property type="match status" value="1"/>
</dbReference>
<dbReference type="GO" id="GO:0051205">
    <property type="term" value="P:protein insertion into membrane"/>
    <property type="evidence" value="ECO:0007669"/>
    <property type="project" value="TreeGrafter"/>
</dbReference>
<gene>
    <name evidence="12" type="primary">yidC</name>
    <name evidence="16" type="ORF">IV43_GL000400</name>
    <name evidence="17" type="ORF">LAC1533_2391</name>
</gene>
<name>A0A0R2KBE0_9LACO</name>
<evidence type="ECO:0000256" key="13">
    <source>
        <dbReference type="SAM" id="MobiDB-lite"/>
    </source>
</evidence>
<keyword evidence="7 12" id="KW-1133">Transmembrane helix</keyword>
<dbReference type="GeneID" id="95350473"/>